<dbReference type="Pfam" id="PF07515">
    <property type="entry name" value="TraI_2_C"/>
    <property type="match status" value="1"/>
</dbReference>
<feature type="region of interest" description="Disordered" evidence="1">
    <location>
        <begin position="446"/>
        <end position="468"/>
    </location>
</feature>
<feature type="domain" description="Uncharacterised" evidence="2">
    <location>
        <begin position="37"/>
        <end position="353"/>
    </location>
</feature>
<dbReference type="NCBIfam" id="TIGR03760">
    <property type="entry name" value="ICE_TraI_Pfluor"/>
    <property type="match status" value="1"/>
</dbReference>
<proteinExistence type="predicted"/>
<dbReference type="InterPro" id="IPR011119">
    <property type="entry name" value="Unchr_helicase_relaxase_TraI"/>
</dbReference>
<reference evidence="4" key="1">
    <citation type="submission" date="2018-01" db="EMBL/GenBank/DDBJ databases">
        <authorList>
            <person name="Yu X.-D."/>
        </authorList>
    </citation>
    <scope>NUCLEOTIDE SEQUENCE</scope>
    <source>
        <strain evidence="4">ZX-21</strain>
    </source>
</reference>
<dbReference type="NCBIfam" id="NF041494">
    <property type="entry name" value="MobH"/>
    <property type="match status" value="1"/>
</dbReference>
<feature type="region of interest" description="Disordered" evidence="1">
    <location>
        <begin position="1"/>
        <end position="29"/>
    </location>
</feature>
<dbReference type="OrthoDB" id="6190309at2"/>
<sequence length="646" mass="71660">MLRNIFGKRVGEQASSPNTTPTTASPAGGKYHIVETGREILSRELYASKVRRVKRLTSATEEVWNRHYLSTIERFVELVQGAPASESHHHSYHGGLIEHTLEVLASGVQIAQGFMLPPNVEPEMLLHSVDKWRFGAFLAIIAHDIGKVATDIEFVYRTKGEGFTKWHPWNGPLPIGSEYTYRYKPRLANSAVGKTLHERASISLVPQLLTKEATLWVYSDVELVGQLLNTITAAPAGGGAIAEIVRMADKASVANAVGAVVNESRAHNAPLALHEKALSALRQLIDNGELKRNRPGAAVWTTETHTWVVSRVGVEAIKARLIEEGHKGIPNNPVRMFEHLQAQGITVCPESGDNIWRAEVNDLARGWKQILTFMCFENRTLWPTRTPDVFDGTIIPLDEKDQPVGMPSAEPEAAVYAQNLLSECQPIVVPDSKIVEVVDEAPLVSTNNDLPADPNPIKAPSEVQVSKPQKIGREFETKRSPLNRGEVKAKVDKDVDIAEKGRALYNDDGKPNISEKELREHVFFNWLLEGVEHRSIKVNEPKAMVHFVDDYAALVTPQVFQKFFESPVQKKKFELKAGGKPVFTVIQKEIFSLGIAHIGSKGRNIWEVTVSGGRRNSQLSVILIPRGYFPSFDKFSSNPAITLPKE</sequence>
<feature type="compositionally biased region" description="Low complexity" evidence="1">
    <location>
        <begin position="14"/>
        <end position="27"/>
    </location>
</feature>
<dbReference type="Proteomes" id="UP000237222">
    <property type="component" value="Unassembled WGS sequence"/>
</dbReference>
<dbReference type="AlphaFoldDB" id="A0A2S4HC52"/>
<dbReference type="InterPro" id="IPR011093">
    <property type="entry name" value="TraI_2_C"/>
</dbReference>
<organism evidence="4 5">
    <name type="scientific">Zhongshania marina</name>
    <dbReference type="NCBI Taxonomy" id="2304603"/>
    <lineage>
        <taxon>Bacteria</taxon>
        <taxon>Pseudomonadati</taxon>
        <taxon>Pseudomonadota</taxon>
        <taxon>Gammaproteobacteria</taxon>
        <taxon>Cellvibrionales</taxon>
        <taxon>Spongiibacteraceae</taxon>
        <taxon>Zhongshania</taxon>
    </lineage>
</organism>
<gene>
    <name evidence="4" type="ORF">C0068_16735</name>
</gene>
<dbReference type="SUPFAM" id="SSF46785">
    <property type="entry name" value="Winged helix' DNA-binding domain"/>
    <property type="match status" value="1"/>
</dbReference>
<dbReference type="RefSeq" id="WP_103685624.1">
    <property type="nucleotide sequence ID" value="NZ_PQGG01000038.1"/>
</dbReference>
<dbReference type="InterPro" id="IPR022391">
    <property type="entry name" value="ICE_relaxase_PFGI-1"/>
</dbReference>
<name>A0A2S4HC52_9GAMM</name>
<evidence type="ECO:0000313" key="4">
    <source>
        <dbReference type="EMBL" id="POP51582.1"/>
    </source>
</evidence>
<dbReference type="InterPro" id="IPR036390">
    <property type="entry name" value="WH_DNA-bd_sf"/>
</dbReference>
<evidence type="ECO:0000256" key="1">
    <source>
        <dbReference type="SAM" id="MobiDB-lite"/>
    </source>
</evidence>
<protein>
    <submittedName>
        <fullName evidence="4">Relaxase</fullName>
    </submittedName>
</protein>
<evidence type="ECO:0000259" key="2">
    <source>
        <dbReference type="Pfam" id="PF07514"/>
    </source>
</evidence>
<dbReference type="EMBL" id="PQGG01000038">
    <property type="protein sequence ID" value="POP51582.1"/>
    <property type="molecule type" value="Genomic_DNA"/>
</dbReference>
<evidence type="ECO:0000313" key="5">
    <source>
        <dbReference type="Proteomes" id="UP000237222"/>
    </source>
</evidence>
<evidence type="ECO:0000259" key="3">
    <source>
        <dbReference type="Pfam" id="PF07515"/>
    </source>
</evidence>
<dbReference type="Gene3D" id="1.10.3210.40">
    <property type="match status" value="1"/>
</dbReference>
<comment type="caution">
    <text evidence="4">The sequence shown here is derived from an EMBL/GenBank/DDBJ whole genome shotgun (WGS) entry which is preliminary data.</text>
</comment>
<dbReference type="Pfam" id="PF07514">
    <property type="entry name" value="TraI_2"/>
    <property type="match status" value="1"/>
</dbReference>
<accession>A0A2S4HC52</accession>
<feature type="domain" description="Putative conjugal transfer nickase/helicase TraI C-terminal" evidence="3">
    <location>
        <begin position="522"/>
        <end position="640"/>
    </location>
</feature>